<name>A0ABQ3HH78_9NEIS</name>
<dbReference type="InterPro" id="IPR054836">
    <property type="entry name" value="Tn5_transposase"/>
</dbReference>
<evidence type="ECO:0000259" key="2">
    <source>
        <dbReference type="Pfam" id="PF14706"/>
    </source>
</evidence>
<dbReference type="InterPro" id="IPR038215">
    <property type="entry name" value="TN5-like_N_sf"/>
</dbReference>
<dbReference type="InterPro" id="IPR047768">
    <property type="entry name" value="Tn5p-like"/>
</dbReference>
<feature type="domain" description="Transposase Tn5-like N-terminal" evidence="2">
    <location>
        <begin position="2"/>
        <end position="59"/>
    </location>
</feature>
<dbReference type="Gene3D" id="3.90.350.10">
    <property type="entry name" value="Transposase Inhibitor Protein From Tn5, Chain A, domain 1"/>
    <property type="match status" value="1"/>
</dbReference>
<comment type="caution">
    <text evidence="3">The sequence shown here is derived from an EMBL/GenBank/DDBJ whole genome shotgun (WGS) entry which is preliminary data.</text>
</comment>
<keyword evidence="4" id="KW-1185">Reference proteome</keyword>
<dbReference type="Proteomes" id="UP000662678">
    <property type="component" value="Unassembled WGS sequence"/>
</dbReference>
<dbReference type="SUPFAM" id="SSF53098">
    <property type="entry name" value="Ribonuclease H-like"/>
    <property type="match status" value="1"/>
</dbReference>
<dbReference type="Gene3D" id="1.10.740.10">
    <property type="entry name" value="Transferase Inhibitor Protein From Tn5, Chain"/>
    <property type="match status" value="1"/>
</dbReference>
<accession>A0ABQ3HH78</accession>
<dbReference type="PANTHER" id="PTHR37319">
    <property type="entry name" value="TRANSPOSASE"/>
    <property type="match status" value="1"/>
</dbReference>
<dbReference type="Gene3D" id="1.10.246.40">
    <property type="entry name" value="Tn5 transposase, domain 1"/>
    <property type="match status" value="1"/>
</dbReference>
<dbReference type="Pfam" id="PF02281">
    <property type="entry name" value="Dimer_Tnp_Tn5"/>
    <property type="match status" value="1"/>
</dbReference>
<dbReference type="InterPro" id="IPR014737">
    <property type="entry name" value="Transposase_Tn5-like_C"/>
</dbReference>
<dbReference type="Pfam" id="PF14706">
    <property type="entry name" value="Tnp_DNA_bind"/>
    <property type="match status" value="1"/>
</dbReference>
<protein>
    <submittedName>
        <fullName evidence="3">IS4 family transposase</fullName>
    </submittedName>
</protein>
<reference evidence="4" key="1">
    <citation type="journal article" date="2019" name="Int. J. Syst. Evol. Microbiol.">
        <title>The Global Catalogue of Microorganisms (GCM) 10K type strain sequencing project: providing services to taxonomists for standard genome sequencing and annotation.</title>
        <authorList>
            <consortium name="The Broad Institute Genomics Platform"/>
            <consortium name="The Broad Institute Genome Sequencing Center for Infectious Disease"/>
            <person name="Wu L."/>
            <person name="Ma J."/>
        </authorList>
    </citation>
    <scope>NUCLEOTIDE SEQUENCE [LARGE SCALE GENOMIC DNA]</scope>
    <source>
        <strain evidence="4">KCTC 23713</strain>
    </source>
</reference>
<dbReference type="RefSeq" id="WP_189354801.1">
    <property type="nucleotide sequence ID" value="NZ_BMYP01000062.1"/>
</dbReference>
<evidence type="ECO:0000259" key="1">
    <source>
        <dbReference type="Pfam" id="PF02281"/>
    </source>
</evidence>
<dbReference type="InterPro" id="IPR012337">
    <property type="entry name" value="RNaseH-like_sf"/>
</dbReference>
<evidence type="ECO:0000313" key="3">
    <source>
        <dbReference type="EMBL" id="GHD81883.1"/>
    </source>
</evidence>
<sequence length="441" mass="50193">MNWAAEEFATIVLGDKRLDQRAVLLAERLGQNPFASIPAACDGWHETQGACRFLKRPSVGWEALLQPHWDCAQQRMQAHRIVLCIQDTTELDYQGQDIDGLGPLSYEAQRGFYLHPSYAITPEREPLGVLDAWMWAREFKNEEGVREGVKESQRWLESYQRLAEQAAQLPDTRLVNVADRESDILALLVKARDLGHPLDYLIHSQHNRALPDGRKLWDSVAAAPLLGHVRFELPAGRGRKVRHVEQEIRARRVTLTDGHGGEVPVTCLEAAEINTPEGCKPVIWRLLSNREAGTLEAAVELIDWYRARWEIELFFLILKEGCRVEQLQLSTLERLESALALYLVIAWRINRLMRLGRTLPELDADLLFAKEEWQAAYILNKKHPPKATPPRNEVIRLIARRGGFLGRKHDGDPGAKTIWLGLQEIAVFVEGMRFARLSNDG</sequence>
<dbReference type="InterPro" id="IPR003201">
    <property type="entry name" value="Transposase_Tn5"/>
</dbReference>
<feature type="domain" description="Transposase Tn5 dimerisation" evidence="1">
    <location>
        <begin position="344"/>
        <end position="437"/>
    </location>
</feature>
<gene>
    <name evidence="3" type="ORF">GCM10011419_28630</name>
</gene>
<organism evidence="3 4">
    <name type="scientific">Vogesella fluminis</name>
    <dbReference type="NCBI Taxonomy" id="1069161"/>
    <lineage>
        <taxon>Bacteria</taxon>
        <taxon>Pseudomonadati</taxon>
        <taxon>Pseudomonadota</taxon>
        <taxon>Betaproteobacteria</taxon>
        <taxon>Neisseriales</taxon>
        <taxon>Chromobacteriaceae</taxon>
        <taxon>Vogesella</taxon>
    </lineage>
</organism>
<evidence type="ECO:0000313" key="4">
    <source>
        <dbReference type="Proteomes" id="UP000662678"/>
    </source>
</evidence>
<dbReference type="NCBIfam" id="NF033590">
    <property type="entry name" value="transpos_IS4_3"/>
    <property type="match status" value="1"/>
</dbReference>
<dbReference type="PANTHER" id="PTHR37319:SF1">
    <property type="entry name" value="TRANSPOSASE TN5 DIMERISATION DOMAIN-CONTAINING PROTEIN"/>
    <property type="match status" value="1"/>
</dbReference>
<proteinExistence type="predicted"/>
<dbReference type="InterPro" id="IPR014735">
    <property type="entry name" value="Transposase_Tn5-like_N"/>
</dbReference>
<dbReference type="EMBL" id="BMYP01000062">
    <property type="protein sequence ID" value="GHD81883.1"/>
    <property type="molecule type" value="Genomic_DNA"/>
</dbReference>